<accession>A0A9D0YQB9</accession>
<feature type="transmembrane region" description="Helical" evidence="1">
    <location>
        <begin position="34"/>
        <end position="53"/>
    </location>
</feature>
<feature type="transmembrane region" description="Helical" evidence="1">
    <location>
        <begin position="6"/>
        <end position="22"/>
    </location>
</feature>
<dbReference type="PANTHER" id="PTHR34978">
    <property type="entry name" value="POSSIBLE SENSOR-TRANSDUCER PROTEIN BLAR"/>
    <property type="match status" value="1"/>
</dbReference>
<gene>
    <name evidence="3" type="ORF">IAD31_00180</name>
</gene>
<sequence>MTEWAVTSSVLIIVVLILRQCLKGRVSLRLQYGLWALVLVRLLLPVSLGHTPVSVLNAVDPITSTQTVEREVQHFPGNVTTTLSPVEAPVNQEVNAPESGDETLDVPFSPAPVLHGVWLAGAVAVALWLTGVNVRFARTLRRSRRALAVEGCSIPVYVSQAIPAPCLFGLVRPCIYVTPLTASDETLLRHTLAHELTHFRHRDHLWSVLRGLCLALHWYNPLVWLAAVVSSRDGELCCDEATVARLGEGERASYGRTLLAVTCQGRSNLLLTATSMTGRGRDIKERILLLAKQPKTAALTLAAVVLVAVVAAGCTFTGAAPIVTPDPAPSQNTPQFLSEEEIRRYEELFDPIQFRDDGTQVSNPLCSFLFTTYDHPENLNLERFLRYFPDDGVVDVDKNTPELQALRAHPLWPYGSATFISQPIHRYTRETVDQILEQYAGITSEDLTGVGADELIYLEEYDAWYNFTSDFAAGTMSCDYGTRNGNRVTLYSTPGENGSRYVLELEELQDGFHILSYLYKEN</sequence>
<dbReference type="Pfam" id="PF05569">
    <property type="entry name" value="Peptidase_M56"/>
    <property type="match status" value="1"/>
</dbReference>
<feature type="transmembrane region" description="Helical" evidence="1">
    <location>
        <begin position="117"/>
        <end position="136"/>
    </location>
</feature>
<feature type="transmembrane region" description="Helical" evidence="1">
    <location>
        <begin position="296"/>
        <end position="323"/>
    </location>
</feature>
<dbReference type="AlphaFoldDB" id="A0A9D0YQB9"/>
<evidence type="ECO:0000313" key="4">
    <source>
        <dbReference type="Proteomes" id="UP000886879"/>
    </source>
</evidence>
<protein>
    <submittedName>
        <fullName evidence="3">M56 family metallopeptidase</fullName>
    </submittedName>
</protein>
<keyword evidence="1" id="KW-0472">Membrane</keyword>
<dbReference type="CDD" id="cd07341">
    <property type="entry name" value="M56_BlaR1_MecR1_like"/>
    <property type="match status" value="1"/>
</dbReference>
<evidence type="ECO:0000313" key="3">
    <source>
        <dbReference type="EMBL" id="HIQ60008.1"/>
    </source>
</evidence>
<evidence type="ECO:0000259" key="2">
    <source>
        <dbReference type="Pfam" id="PF05569"/>
    </source>
</evidence>
<dbReference type="EMBL" id="DVFO01000002">
    <property type="protein sequence ID" value="HIQ60008.1"/>
    <property type="molecule type" value="Genomic_DNA"/>
</dbReference>
<dbReference type="Proteomes" id="UP000886879">
    <property type="component" value="Unassembled WGS sequence"/>
</dbReference>
<dbReference type="InterPro" id="IPR008756">
    <property type="entry name" value="Peptidase_M56"/>
</dbReference>
<keyword evidence="1" id="KW-1133">Transmembrane helix</keyword>
<evidence type="ECO:0000256" key="1">
    <source>
        <dbReference type="SAM" id="Phobius"/>
    </source>
</evidence>
<feature type="domain" description="Peptidase M56" evidence="2">
    <location>
        <begin position="3"/>
        <end position="289"/>
    </location>
</feature>
<comment type="caution">
    <text evidence="3">The sequence shown here is derived from an EMBL/GenBank/DDBJ whole genome shotgun (WGS) entry which is preliminary data.</text>
</comment>
<reference evidence="3" key="2">
    <citation type="journal article" date="2021" name="PeerJ">
        <title>Extensive microbial diversity within the chicken gut microbiome revealed by metagenomics and culture.</title>
        <authorList>
            <person name="Gilroy R."/>
            <person name="Ravi A."/>
            <person name="Getino M."/>
            <person name="Pursley I."/>
            <person name="Horton D.L."/>
            <person name="Alikhan N.F."/>
            <person name="Baker D."/>
            <person name="Gharbi K."/>
            <person name="Hall N."/>
            <person name="Watson M."/>
            <person name="Adriaenssens E.M."/>
            <person name="Foster-Nyarko E."/>
            <person name="Jarju S."/>
            <person name="Secka A."/>
            <person name="Antonio M."/>
            <person name="Oren A."/>
            <person name="Chaudhuri R.R."/>
            <person name="La Ragione R."/>
            <person name="Hildebrand F."/>
            <person name="Pallen M.J."/>
        </authorList>
    </citation>
    <scope>NUCLEOTIDE SEQUENCE</scope>
    <source>
        <strain evidence="3">ChiGjej2B2-12916</strain>
    </source>
</reference>
<keyword evidence="1" id="KW-0812">Transmembrane</keyword>
<organism evidence="3 4">
    <name type="scientific">Candidatus Enterenecus faecium</name>
    <dbReference type="NCBI Taxonomy" id="2840780"/>
    <lineage>
        <taxon>Bacteria</taxon>
        <taxon>Bacillati</taxon>
        <taxon>Bacillota</taxon>
        <taxon>Clostridia</taxon>
        <taxon>Eubacteriales</taxon>
        <taxon>Candidatus Enterenecus</taxon>
    </lineage>
</organism>
<proteinExistence type="predicted"/>
<dbReference type="InterPro" id="IPR052173">
    <property type="entry name" value="Beta-lactam_resp_regulator"/>
</dbReference>
<reference evidence="3" key="1">
    <citation type="submission" date="2020-10" db="EMBL/GenBank/DDBJ databases">
        <authorList>
            <person name="Gilroy R."/>
        </authorList>
    </citation>
    <scope>NUCLEOTIDE SEQUENCE</scope>
    <source>
        <strain evidence="3">ChiGjej2B2-12916</strain>
    </source>
</reference>
<dbReference type="PANTHER" id="PTHR34978:SF3">
    <property type="entry name" value="SLR0241 PROTEIN"/>
    <property type="match status" value="1"/>
</dbReference>
<name>A0A9D0YQB9_9FIRM</name>